<dbReference type="PROSITE" id="PS51819">
    <property type="entry name" value="VOC"/>
    <property type="match status" value="1"/>
</dbReference>
<dbReference type="AlphaFoldDB" id="A0A8H3WFH4"/>
<protein>
    <recommendedName>
        <fullName evidence="1">VOC domain-containing protein</fullName>
    </recommendedName>
</protein>
<proteinExistence type="predicted"/>
<dbReference type="SUPFAM" id="SSF54593">
    <property type="entry name" value="Glyoxalase/Bleomycin resistance protein/Dihydroxybiphenyl dioxygenase"/>
    <property type="match status" value="1"/>
</dbReference>
<sequence length="138" mass="15466">MYNGLAHVTVTVPEGDLDRAVRFYTETIGLQPRPVPQLQKHELAWFDIGTSGQQLHIAFGANPDLNAVRHLCFKVETQKALLDIQVKLWEHHKRGDDTTPLSVDAPGVISTDPAAQGVEYPERFFARDFAGNRLEFSL</sequence>
<dbReference type="InterPro" id="IPR029068">
    <property type="entry name" value="Glyas_Bleomycin-R_OHBP_Dase"/>
</dbReference>
<dbReference type="Pfam" id="PF00903">
    <property type="entry name" value="Glyoxalase"/>
    <property type="match status" value="1"/>
</dbReference>
<evidence type="ECO:0000313" key="2">
    <source>
        <dbReference type="EMBL" id="KAF0323553.1"/>
    </source>
</evidence>
<dbReference type="Proteomes" id="UP000434172">
    <property type="component" value="Unassembled WGS sequence"/>
</dbReference>
<evidence type="ECO:0000259" key="1">
    <source>
        <dbReference type="PROSITE" id="PS51819"/>
    </source>
</evidence>
<keyword evidence="3" id="KW-1185">Reference proteome</keyword>
<name>A0A8H3WFH4_9PEZI</name>
<dbReference type="Gene3D" id="3.10.180.10">
    <property type="entry name" value="2,3-Dihydroxybiphenyl 1,2-Dioxygenase, domain 1"/>
    <property type="match status" value="1"/>
</dbReference>
<dbReference type="InterPro" id="IPR037523">
    <property type="entry name" value="VOC_core"/>
</dbReference>
<dbReference type="PANTHER" id="PTHR39175:SF1">
    <property type="entry name" value="FAMILY PROTEIN, PUTATIVE (AFU_ORTHOLOGUE AFUA_3G15060)-RELATED"/>
    <property type="match status" value="1"/>
</dbReference>
<feature type="domain" description="VOC" evidence="1">
    <location>
        <begin position="4"/>
        <end position="138"/>
    </location>
</feature>
<evidence type="ECO:0000313" key="3">
    <source>
        <dbReference type="Proteomes" id="UP000434172"/>
    </source>
</evidence>
<reference evidence="2 3" key="1">
    <citation type="submission" date="2019-12" db="EMBL/GenBank/DDBJ databases">
        <title>A genome sequence resource for the geographically widespread anthracnose pathogen Colletotrichum asianum.</title>
        <authorList>
            <person name="Meng Y."/>
        </authorList>
    </citation>
    <scope>NUCLEOTIDE SEQUENCE [LARGE SCALE GENOMIC DNA]</scope>
    <source>
        <strain evidence="2 3">ICMP 18580</strain>
    </source>
</reference>
<comment type="caution">
    <text evidence="2">The sequence shown here is derived from an EMBL/GenBank/DDBJ whole genome shotgun (WGS) entry which is preliminary data.</text>
</comment>
<gene>
    <name evidence="2" type="ORF">GQ607_009234</name>
</gene>
<dbReference type="InterPro" id="IPR004360">
    <property type="entry name" value="Glyas_Fos-R_dOase_dom"/>
</dbReference>
<accession>A0A8H3WFH4</accession>
<dbReference type="EMBL" id="WOWK01000051">
    <property type="protein sequence ID" value="KAF0323553.1"/>
    <property type="molecule type" value="Genomic_DNA"/>
</dbReference>
<organism evidence="2 3">
    <name type="scientific">Colletotrichum asianum</name>
    <dbReference type="NCBI Taxonomy" id="702518"/>
    <lineage>
        <taxon>Eukaryota</taxon>
        <taxon>Fungi</taxon>
        <taxon>Dikarya</taxon>
        <taxon>Ascomycota</taxon>
        <taxon>Pezizomycotina</taxon>
        <taxon>Sordariomycetes</taxon>
        <taxon>Hypocreomycetidae</taxon>
        <taxon>Glomerellales</taxon>
        <taxon>Glomerellaceae</taxon>
        <taxon>Colletotrichum</taxon>
        <taxon>Colletotrichum gloeosporioides species complex</taxon>
    </lineage>
</organism>
<dbReference type="PANTHER" id="PTHR39175">
    <property type="entry name" value="FAMILY PROTEIN, PUTATIVE (AFU_ORTHOLOGUE AFUA_3G15060)-RELATED"/>
    <property type="match status" value="1"/>
</dbReference>
<dbReference type="OrthoDB" id="3340372at2759"/>